<evidence type="ECO:0000256" key="5">
    <source>
        <dbReference type="SAM" id="MobiDB-lite"/>
    </source>
</evidence>
<feature type="region of interest" description="Disordered" evidence="5">
    <location>
        <begin position="302"/>
        <end position="342"/>
    </location>
</feature>
<proteinExistence type="predicted"/>
<dbReference type="GO" id="GO:0005634">
    <property type="term" value="C:nucleus"/>
    <property type="evidence" value="ECO:0007669"/>
    <property type="project" value="UniProtKB-SubCell"/>
</dbReference>
<dbReference type="WBParaSite" id="HDID_0000970101-mRNA-1">
    <property type="protein sequence ID" value="HDID_0000970101-mRNA-1"/>
    <property type="gene ID" value="HDID_0000970101"/>
</dbReference>
<evidence type="ECO:0000313" key="7">
    <source>
        <dbReference type="Proteomes" id="UP000274504"/>
    </source>
</evidence>
<name>A0A0R3SVS1_HYMDI</name>
<dbReference type="GO" id="GO:0003700">
    <property type="term" value="F:DNA-binding transcription factor activity"/>
    <property type="evidence" value="ECO:0007669"/>
    <property type="project" value="InterPro"/>
</dbReference>
<feature type="region of interest" description="Disordered" evidence="5">
    <location>
        <begin position="180"/>
        <end position="223"/>
    </location>
</feature>
<accession>A0A0R3SVS1</accession>
<evidence type="ECO:0000313" key="8">
    <source>
        <dbReference type="WBParaSite" id="HDID_0000970101-mRNA-1"/>
    </source>
</evidence>
<evidence type="ECO:0000256" key="1">
    <source>
        <dbReference type="ARBA" id="ARBA00004123"/>
    </source>
</evidence>
<sequence>MVEYHDPSFNAFEATQQLMSSPYPPSHPVNVQLRLPFRGHYDFHLDFKDVDLSKDYKFFTGPNGRRILFVNRDKPFVIRALFRLPLTPSNLYIRVIPLFTSYSRLITTNFRCPNHTYQSVVKSPGASGPSPVELSYYGESSRSLICIQNPHARHCHLDGHLTVLLRLDQRQMAMGLKPPSLFRHRRNRGSESGTSGRGDNVPHSTITGPHLHFRNSQSSPNESTWSYPMGVVTEDLVCRLGCYNSCFGGQPRGGIELVVRLEELPVDPRLPPIVHGLDSVEIHCSSTPARDIRNYAESINEGTRRASANPHQRQSTSDAIESSSSSFLADRRSGRRGPSTSSAVISDITLNNAFNRSKRRLALARDNLNEKGTPIVVVDGEDNDDVVISQSSTTSSQHLTSSSTLVPDTATPTFIELLDSRGVKERYYLNVTKSGERAAWYRFFDDASEAFDGSRMSSSRFAAYRAECLWAQNSIAQLFSAISENCQPPQ</sequence>
<dbReference type="Gene3D" id="2.60.40.720">
    <property type="match status" value="1"/>
</dbReference>
<evidence type="ECO:0000256" key="3">
    <source>
        <dbReference type="ARBA" id="ARBA00023163"/>
    </source>
</evidence>
<reference evidence="6 7" key="2">
    <citation type="submission" date="2018-11" db="EMBL/GenBank/DDBJ databases">
        <authorList>
            <consortium name="Pathogen Informatics"/>
        </authorList>
    </citation>
    <scope>NUCLEOTIDE SEQUENCE [LARGE SCALE GENOMIC DNA]</scope>
</reference>
<evidence type="ECO:0000313" key="6">
    <source>
        <dbReference type="EMBL" id="VDL62114.1"/>
    </source>
</evidence>
<keyword evidence="2" id="KW-0805">Transcription regulation</keyword>
<feature type="compositionally biased region" description="Polar residues" evidence="5">
    <location>
        <begin position="214"/>
        <end position="223"/>
    </location>
</feature>
<evidence type="ECO:0000256" key="4">
    <source>
        <dbReference type="ARBA" id="ARBA00023242"/>
    </source>
</evidence>
<gene>
    <name evidence="6" type="ORF">HDID_LOCUS9699</name>
</gene>
<dbReference type="GO" id="GO:0003677">
    <property type="term" value="F:DNA binding"/>
    <property type="evidence" value="ECO:0007669"/>
    <property type="project" value="InterPro"/>
</dbReference>
<reference evidence="8" key="1">
    <citation type="submission" date="2017-02" db="UniProtKB">
        <authorList>
            <consortium name="WormBaseParasite"/>
        </authorList>
    </citation>
    <scope>IDENTIFICATION</scope>
</reference>
<dbReference type="Proteomes" id="UP000274504">
    <property type="component" value="Unassembled WGS sequence"/>
</dbReference>
<keyword evidence="4" id="KW-0539">Nucleus</keyword>
<feature type="compositionally biased region" description="Low complexity" evidence="5">
    <location>
        <begin position="315"/>
        <end position="326"/>
    </location>
</feature>
<protein>
    <submittedName>
        <fullName evidence="8">P53 domain-containing protein</fullName>
    </submittedName>
</protein>
<dbReference type="SUPFAM" id="SSF49417">
    <property type="entry name" value="p53-like transcription factors"/>
    <property type="match status" value="1"/>
</dbReference>
<organism evidence="8">
    <name type="scientific">Hymenolepis diminuta</name>
    <name type="common">Rat tapeworm</name>
    <dbReference type="NCBI Taxonomy" id="6216"/>
    <lineage>
        <taxon>Eukaryota</taxon>
        <taxon>Metazoa</taxon>
        <taxon>Spiralia</taxon>
        <taxon>Lophotrochozoa</taxon>
        <taxon>Platyhelminthes</taxon>
        <taxon>Cestoda</taxon>
        <taxon>Eucestoda</taxon>
        <taxon>Cyclophyllidea</taxon>
        <taxon>Hymenolepididae</taxon>
        <taxon>Hymenolepis</taxon>
    </lineage>
</organism>
<keyword evidence="3" id="KW-0804">Transcription</keyword>
<dbReference type="InterPro" id="IPR012346">
    <property type="entry name" value="p53/RUNT-type_TF_DNA-bd_sf"/>
</dbReference>
<comment type="subcellular location">
    <subcellularLocation>
        <location evidence="1">Nucleus</location>
    </subcellularLocation>
</comment>
<evidence type="ECO:0000256" key="2">
    <source>
        <dbReference type="ARBA" id="ARBA00023015"/>
    </source>
</evidence>
<dbReference type="AlphaFoldDB" id="A0A0R3SVS1"/>
<dbReference type="EMBL" id="UYSG01011373">
    <property type="protein sequence ID" value="VDL62114.1"/>
    <property type="molecule type" value="Genomic_DNA"/>
</dbReference>
<dbReference type="OrthoDB" id="6266945at2759"/>
<dbReference type="InterPro" id="IPR008967">
    <property type="entry name" value="p53-like_TF_DNA-bd_sf"/>
</dbReference>